<dbReference type="Pfam" id="PF00096">
    <property type="entry name" value="zf-C2H2"/>
    <property type="match status" value="8"/>
</dbReference>
<feature type="domain" description="C2H2-type" evidence="14">
    <location>
        <begin position="402"/>
        <end position="436"/>
    </location>
</feature>
<evidence type="ECO:0000256" key="10">
    <source>
        <dbReference type="ARBA" id="ARBA00023242"/>
    </source>
</evidence>
<sequence>MLNFKCTHCSQKFRFKSIYLRHLVSHTGLQPYPCMHCGHRYPSKSTCLQHEAFCDGVNKEELSKEKRDAATILPSMPTLEKVSQVSRGVGETEYKCKFCTKTFVKPRSLRRHILTHNEVKPYRCKACDSCFSRYDHLKVHQNHCKGKRQRLEYQCSECEMSFTDGLLLISHLEDHGREEEAKRRNTCPKCGRVCSSQLKLEKHMKLHGIDKKIPCPDCSSMFFTKAELEIHRTCHDPNRPYQESQETSNDFDEEGSNVIYTKKGSKTVLKCGYCGRTFKFLSQFVIHQRIHTGERPFKCHECGKGFSKNSNLNLHLKTHRKSNIYQKCPYCEIKFSCSEYSAHMKMHEQDEDAEEKATEKESRGEEYEDGEKPYKCDICGKAFGQAYFLRVHELTHWSVKRYNCTRCGKSFTHYSNAKNHSCKPFSDDDLHSNRRVKPAHTGAKLYRCLFCDKLFGVLSEFNAHRGQCHQTKEEKMSSNLEDAEGETLSFIQYSVPALRCSSGQYSASILPGGNCELEKKQSQASQIRRKKRSANSKKPFQTTVIPESDFSHLVSKLNKLDNRIEAPQQTQLQQQQQQPPPQQHQTQVQQSQLSQHSNNQSPVRVAPAPSSPDVHGTFPSDPPTDTNGSDELTPLTCKECGLTFQHRSSLIKHRNEHIKEKEQQLLALKKEVRTTEGNFACAECQKVFYSVDKLRDHTCSNTVDKPYHCPLCRQEFQFKVSITKHMMSHSQESMFKCQECNQMFLNSMSLRYHQRCHSALKPYECPECGMVFKHYSGFRFSSYLQQHLIIHTGKKPYKCPDCGKDFAFLQNMKTHQKLHQEKPFRCTSCRKGYSDETQLQHHMLSHNGDKPHKCDLCDKSFGLAYLLRDHMNTHTGERPHRCEECHKSFSCVMCEGCVHVPSFLDASILTKAV</sequence>
<dbReference type="Proteomes" id="UP000472271">
    <property type="component" value="Chromosome 16"/>
</dbReference>
<feature type="domain" description="C2H2-type" evidence="14">
    <location>
        <begin position="679"/>
        <end position="706"/>
    </location>
</feature>
<dbReference type="SMART" id="SM00355">
    <property type="entry name" value="ZnF_C2H2"/>
    <property type="match status" value="21"/>
</dbReference>
<evidence type="ECO:0000256" key="5">
    <source>
        <dbReference type="ARBA" id="ARBA00022771"/>
    </source>
</evidence>
<evidence type="ECO:0000256" key="4">
    <source>
        <dbReference type="ARBA" id="ARBA00022737"/>
    </source>
</evidence>
<keyword evidence="3" id="KW-0479">Metal-binding</keyword>
<evidence type="ECO:0000256" key="12">
    <source>
        <dbReference type="SAM" id="Coils"/>
    </source>
</evidence>
<keyword evidence="10" id="KW-0539">Nucleus</keyword>
<keyword evidence="8" id="KW-0238">DNA-binding</keyword>
<feature type="compositionally biased region" description="Basic and acidic residues" evidence="13">
    <location>
        <begin position="355"/>
        <end position="370"/>
    </location>
</feature>
<feature type="domain" description="C2H2-type" evidence="14">
    <location>
        <begin position="824"/>
        <end position="851"/>
    </location>
</feature>
<dbReference type="PROSITE" id="PS00028">
    <property type="entry name" value="ZINC_FINGER_C2H2_1"/>
    <property type="match status" value="15"/>
</dbReference>
<keyword evidence="9" id="KW-0804">Transcription</keyword>
<dbReference type="InterPro" id="IPR036236">
    <property type="entry name" value="Znf_C2H2_sf"/>
</dbReference>
<dbReference type="Ensembl" id="ENSSORT00005035814.1">
    <property type="protein sequence ID" value="ENSSORP00005034887.1"/>
    <property type="gene ID" value="ENSSORG00005016439.1"/>
</dbReference>
<evidence type="ECO:0000256" key="11">
    <source>
        <dbReference type="PROSITE-ProRule" id="PRU00042"/>
    </source>
</evidence>
<dbReference type="AlphaFoldDB" id="A0A673B2J7"/>
<evidence type="ECO:0000259" key="14">
    <source>
        <dbReference type="PROSITE" id="PS50157"/>
    </source>
</evidence>
<dbReference type="PROSITE" id="PS50157">
    <property type="entry name" value="ZINC_FINGER_C2H2_2"/>
    <property type="match status" value="19"/>
</dbReference>
<dbReference type="InParanoid" id="A0A673B2J7"/>
<keyword evidence="7" id="KW-0805">Transcription regulation</keyword>
<feature type="region of interest" description="Disordered" evidence="13">
    <location>
        <begin position="568"/>
        <end position="632"/>
    </location>
</feature>
<feature type="domain" description="C2H2-type" evidence="14">
    <location>
        <begin position="269"/>
        <end position="296"/>
    </location>
</feature>
<dbReference type="GO" id="GO:0001227">
    <property type="term" value="F:DNA-binding transcription repressor activity, RNA polymerase II-specific"/>
    <property type="evidence" value="ECO:0007669"/>
    <property type="project" value="TreeGrafter"/>
</dbReference>
<keyword evidence="6" id="KW-0862">Zinc</keyword>
<dbReference type="FunFam" id="3.30.160.60:FF:002343">
    <property type="entry name" value="Zinc finger protein 33A"/>
    <property type="match status" value="2"/>
</dbReference>
<dbReference type="Gene3D" id="3.30.160.60">
    <property type="entry name" value="Classic Zinc Finger"/>
    <property type="match status" value="14"/>
</dbReference>
<feature type="region of interest" description="Disordered" evidence="13">
    <location>
        <begin position="521"/>
        <end position="544"/>
    </location>
</feature>
<comment type="subcellular location">
    <subcellularLocation>
        <location evidence="1">Nucleus</location>
    </subcellularLocation>
</comment>
<comment type="similarity">
    <text evidence="2">Belongs to the krueppel C2H2-type zinc-finger protein family.</text>
</comment>
<evidence type="ECO:0000256" key="1">
    <source>
        <dbReference type="ARBA" id="ARBA00004123"/>
    </source>
</evidence>
<reference evidence="15" key="2">
    <citation type="submission" date="2025-08" db="UniProtKB">
        <authorList>
            <consortium name="Ensembl"/>
        </authorList>
    </citation>
    <scope>IDENTIFICATION</scope>
</reference>
<reference evidence="15" key="3">
    <citation type="submission" date="2025-09" db="UniProtKB">
        <authorList>
            <consortium name="Ensembl"/>
        </authorList>
    </citation>
    <scope>IDENTIFICATION</scope>
</reference>
<keyword evidence="4" id="KW-0677">Repeat</keyword>
<dbReference type="FunFam" id="3.30.160.60:FF:000634">
    <property type="entry name" value="Zinc finger X-chromosomal protein"/>
    <property type="match status" value="1"/>
</dbReference>
<feature type="domain" description="C2H2-type" evidence="14">
    <location>
        <begin position="735"/>
        <end position="762"/>
    </location>
</feature>
<organism evidence="15 16">
    <name type="scientific">Sphaeramia orbicularis</name>
    <name type="common">orbiculate cardinalfish</name>
    <dbReference type="NCBI Taxonomy" id="375764"/>
    <lineage>
        <taxon>Eukaryota</taxon>
        <taxon>Metazoa</taxon>
        <taxon>Chordata</taxon>
        <taxon>Craniata</taxon>
        <taxon>Vertebrata</taxon>
        <taxon>Euteleostomi</taxon>
        <taxon>Actinopterygii</taxon>
        <taxon>Neopterygii</taxon>
        <taxon>Teleostei</taxon>
        <taxon>Neoteleostei</taxon>
        <taxon>Acanthomorphata</taxon>
        <taxon>Gobiaria</taxon>
        <taxon>Kurtiformes</taxon>
        <taxon>Apogonoidei</taxon>
        <taxon>Apogonidae</taxon>
        <taxon>Apogoninae</taxon>
        <taxon>Sphaeramia</taxon>
    </lineage>
</organism>
<dbReference type="InterPro" id="IPR013087">
    <property type="entry name" value="Znf_C2H2_type"/>
</dbReference>
<evidence type="ECO:0000313" key="15">
    <source>
        <dbReference type="Ensembl" id="ENSSORP00005034887.1"/>
    </source>
</evidence>
<feature type="domain" description="C2H2-type" evidence="14">
    <location>
        <begin position="763"/>
        <end position="796"/>
    </location>
</feature>
<dbReference type="PANTHER" id="PTHR24399">
    <property type="entry name" value="ZINC FINGER AND BTB DOMAIN-CONTAINING"/>
    <property type="match status" value="1"/>
</dbReference>
<dbReference type="SUPFAM" id="SSF57667">
    <property type="entry name" value="beta-beta-alpha zinc fingers"/>
    <property type="match status" value="9"/>
</dbReference>
<evidence type="ECO:0000256" key="7">
    <source>
        <dbReference type="ARBA" id="ARBA00023015"/>
    </source>
</evidence>
<feature type="domain" description="C2H2-type" evidence="14">
    <location>
        <begin position="852"/>
        <end position="879"/>
    </location>
</feature>
<keyword evidence="5 11" id="KW-0863">Zinc-finger</keyword>
<feature type="domain" description="C2H2-type" evidence="14">
    <location>
        <begin position="153"/>
        <end position="180"/>
    </location>
</feature>
<feature type="domain" description="C2H2-type" evidence="14">
    <location>
        <begin position="446"/>
        <end position="474"/>
    </location>
</feature>
<evidence type="ECO:0000256" key="3">
    <source>
        <dbReference type="ARBA" id="ARBA00022723"/>
    </source>
</evidence>
<feature type="domain" description="C2H2-type" evidence="14">
    <location>
        <begin position="797"/>
        <end position="824"/>
    </location>
</feature>
<accession>A0A673B2J7</accession>
<feature type="domain" description="C2H2-type" evidence="14">
    <location>
        <begin position="122"/>
        <end position="149"/>
    </location>
</feature>
<feature type="domain" description="C2H2-type" evidence="14">
    <location>
        <begin position="4"/>
        <end position="31"/>
    </location>
</feature>
<keyword evidence="16" id="KW-1185">Reference proteome</keyword>
<dbReference type="PANTHER" id="PTHR24399:SF23">
    <property type="entry name" value="C2H2-TYPE DOMAIN-CONTAINING PROTEIN"/>
    <property type="match status" value="1"/>
</dbReference>
<name>A0A673B2J7_9TELE</name>
<feature type="coiled-coil region" evidence="12">
    <location>
        <begin position="651"/>
        <end position="678"/>
    </location>
</feature>
<dbReference type="GO" id="GO:0000978">
    <property type="term" value="F:RNA polymerase II cis-regulatory region sequence-specific DNA binding"/>
    <property type="evidence" value="ECO:0007669"/>
    <property type="project" value="TreeGrafter"/>
</dbReference>
<proteinExistence type="inferred from homology"/>
<dbReference type="GO" id="GO:0005654">
    <property type="term" value="C:nucleoplasm"/>
    <property type="evidence" value="ECO:0007669"/>
    <property type="project" value="TreeGrafter"/>
</dbReference>
<feature type="region of interest" description="Disordered" evidence="13">
    <location>
        <begin position="348"/>
        <end position="370"/>
    </location>
</feature>
<feature type="domain" description="C2H2-type" evidence="14">
    <location>
        <begin position="213"/>
        <end position="240"/>
    </location>
</feature>
<feature type="domain" description="C2H2-type" evidence="14">
    <location>
        <begin position="707"/>
        <end position="734"/>
    </location>
</feature>
<feature type="domain" description="C2H2-type" evidence="14">
    <location>
        <begin position="635"/>
        <end position="662"/>
    </location>
</feature>
<evidence type="ECO:0000256" key="8">
    <source>
        <dbReference type="ARBA" id="ARBA00023125"/>
    </source>
</evidence>
<feature type="domain" description="C2H2-type" evidence="14">
    <location>
        <begin position="374"/>
        <end position="401"/>
    </location>
</feature>
<evidence type="ECO:0000256" key="9">
    <source>
        <dbReference type="ARBA" id="ARBA00023163"/>
    </source>
</evidence>
<evidence type="ECO:0000256" key="2">
    <source>
        <dbReference type="ARBA" id="ARBA00006991"/>
    </source>
</evidence>
<protein>
    <recommendedName>
        <fullName evidence="14">C2H2-type domain-containing protein</fullName>
    </recommendedName>
</protein>
<dbReference type="FunFam" id="3.30.160.60:FF:001156">
    <property type="entry name" value="Zinc finger protein 407"/>
    <property type="match status" value="1"/>
</dbReference>
<feature type="domain" description="C2H2-type" evidence="14">
    <location>
        <begin position="297"/>
        <end position="324"/>
    </location>
</feature>
<evidence type="ECO:0000256" key="6">
    <source>
        <dbReference type="ARBA" id="ARBA00022833"/>
    </source>
</evidence>
<evidence type="ECO:0000256" key="13">
    <source>
        <dbReference type="SAM" id="MobiDB-lite"/>
    </source>
</evidence>
<dbReference type="GO" id="GO:0008270">
    <property type="term" value="F:zinc ion binding"/>
    <property type="evidence" value="ECO:0007669"/>
    <property type="project" value="UniProtKB-KW"/>
</dbReference>
<feature type="domain" description="C2H2-type" evidence="14">
    <location>
        <begin position="185"/>
        <end position="212"/>
    </location>
</feature>
<keyword evidence="12" id="KW-0175">Coiled coil</keyword>
<reference evidence="15" key="1">
    <citation type="submission" date="2019-06" db="EMBL/GenBank/DDBJ databases">
        <authorList>
            <consortium name="Wellcome Sanger Institute Data Sharing"/>
        </authorList>
    </citation>
    <scope>NUCLEOTIDE SEQUENCE [LARGE SCALE GENOMIC DNA]</scope>
</reference>
<feature type="compositionally biased region" description="Low complexity" evidence="13">
    <location>
        <begin position="568"/>
        <end position="612"/>
    </location>
</feature>
<feature type="domain" description="C2H2-type" evidence="14">
    <location>
        <begin position="94"/>
        <end position="121"/>
    </location>
</feature>
<evidence type="ECO:0000313" key="16">
    <source>
        <dbReference type="Proteomes" id="UP000472271"/>
    </source>
</evidence>